<evidence type="ECO:0000256" key="1">
    <source>
        <dbReference type="ARBA" id="ARBA00004418"/>
    </source>
</evidence>
<evidence type="ECO:0000313" key="8">
    <source>
        <dbReference type="Proteomes" id="UP001310386"/>
    </source>
</evidence>
<dbReference type="SUPFAM" id="SSF53850">
    <property type="entry name" value="Periplasmic binding protein-like II"/>
    <property type="match status" value="1"/>
</dbReference>
<dbReference type="PANTHER" id="PTHR30024">
    <property type="entry name" value="ALIPHATIC SULFONATES-BINDING PROTEIN-RELATED"/>
    <property type="match status" value="1"/>
</dbReference>
<gene>
    <name evidence="7" type="ORF">VF724_11920</name>
</gene>
<evidence type="ECO:0000256" key="3">
    <source>
        <dbReference type="ARBA" id="ARBA00022729"/>
    </source>
</evidence>
<sequence length="370" mass="39688">MKVVRLRMALVLSIIIALLAMVGCSSSNTAPNTSPGSSPANSPNGGTGGTGGGTQTNQATPTPTPAPAMTTVRFSEVIRSIFYAPLYIAIEKGFLKDEGINVDLVTSQGSDKGAAALLAGTADISLIGPETTIFIANQAGSKKVKVFYQLTMKDGSFLLSRSKNDSFKWSDLNGKNIVGWRPGSAPNMVLNAVLKKEKVTNANVITNLAAPAMVGAFESGKGDYIQLYEPLASMLETQGKAYFVASMGEQFGNYPETSFVATSDYIKANPQIIQNWTNALIKATKWLQDSSLDDSAKALAPYFTGTDLNLIKKSIERYNKQGTWSLNPIMDQAQFDILQNVLVENGVLKADQKVKMDDVLDMSFVQKAAK</sequence>
<name>A0ABU5ZIP1_9BACL</name>
<evidence type="ECO:0000259" key="6">
    <source>
        <dbReference type="Pfam" id="PF09084"/>
    </source>
</evidence>
<evidence type="ECO:0000313" key="7">
    <source>
        <dbReference type="EMBL" id="MEB3102368.1"/>
    </source>
</evidence>
<evidence type="ECO:0000256" key="4">
    <source>
        <dbReference type="SAM" id="MobiDB-lite"/>
    </source>
</evidence>
<comment type="subcellular location">
    <subcellularLocation>
        <location evidence="1">Periplasm</location>
    </subcellularLocation>
</comment>
<comment type="caution">
    <text evidence="7">The sequence shown here is derived from an EMBL/GenBank/DDBJ whole genome shotgun (WGS) entry which is preliminary data.</text>
</comment>
<dbReference type="RefSeq" id="WP_371754488.1">
    <property type="nucleotide sequence ID" value="NZ_JAYJLD010000016.1"/>
</dbReference>
<dbReference type="Gene3D" id="3.40.190.10">
    <property type="entry name" value="Periplasmic binding protein-like II"/>
    <property type="match status" value="2"/>
</dbReference>
<feature type="domain" description="SsuA/THI5-like" evidence="6">
    <location>
        <begin position="84"/>
        <end position="287"/>
    </location>
</feature>
<feature type="chain" id="PRO_5046433777" evidence="5">
    <location>
        <begin position="30"/>
        <end position="370"/>
    </location>
</feature>
<dbReference type="Proteomes" id="UP001310386">
    <property type="component" value="Unassembled WGS sequence"/>
</dbReference>
<keyword evidence="8" id="KW-1185">Reference proteome</keyword>
<proteinExistence type="inferred from homology"/>
<dbReference type="EMBL" id="JAYJLD010000016">
    <property type="protein sequence ID" value="MEB3102368.1"/>
    <property type="molecule type" value="Genomic_DNA"/>
</dbReference>
<feature type="compositionally biased region" description="Low complexity" evidence="4">
    <location>
        <begin position="28"/>
        <end position="44"/>
    </location>
</feature>
<protein>
    <submittedName>
        <fullName evidence="7">ABC transporter substrate-binding protein</fullName>
    </submittedName>
</protein>
<accession>A0ABU5ZIP1</accession>
<evidence type="ECO:0000256" key="5">
    <source>
        <dbReference type="SAM" id="SignalP"/>
    </source>
</evidence>
<reference evidence="7" key="1">
    <citation type="submission" date="2023-12" db="EMBL/GenBank/DDBJ databases">
        <title>Fervidustalea candida gen. nov., sp. nov., a novel member of the family Paenibacillaceae isolated from a geothermal area.</title>
        <authorList>
            <person name="Li W.-J."/>
            <person name="Jiao J.-Y."/>
            <person name="Chen Y."/>
        </authorList>
    </citation>
    <scope>NUCLEOTIDE SEQUENCE</scope>
    <source>
        <strain evidence="7">SYSU GA230002</strain>
    </source>
</reference>
<feature type="signal peptide" evidence="5">
    <location>
        <begin position="1"/>
        <end position="29"/>
    </location>
</feature>
<dbReference type="InterPro" id="IPR015168">
    <property type="entry name" value="SsuA/THI5"/>
</dbReference>
<dbReference type="Pfam" id="PF09084">
    <property type="entry name" value="NMT1"/>
    <property type="match status" value="1"/>
</dbReference>
<feature type="region of interest" description="Disordered" evidence="4">
    <location>
        <begin position="28"/>
        <end position="68"/>
    </location>
</feature>
<keyword evidence="3 5" id="KW-0732">Signal</keyword>
<comment type="similarity">
    <text evidence="2">Belongs to the bacterial solute-binding protein SsuA/TauA family.</text>
</comment>
<dbReference type="PANTHER" id="PTHR30024:SF47">
    <property type="entry name" value="TAURINE-BINDING PERIPLASMIC PROTEIN"/>
    <property type="match status" value="1"/>
</dbReference>
<evidence type="ECO:0000256" key="2">
    <source>
        <dbReference type="ARBA" id="ARBA00010742"/>
    </source>
</evidence>
<organism evidence="7 8">
    <name type="scientific">Ferviditalea candida</name>
    <dbReference type="NCBI Taxonomy" id="3108399"/>
    <lineage>
        <taxon>Bacteria</taxon>
        <taxon>Bacillati</taxon>
        <taxon>Bacillota</taxon>
        <taxon>Bacilli</taxon>
        <taxon>Bacillales</taxon>
        <taxon>Paenibacillaceae</taxon>
        <taxon>Ferviditalea</taxon>
    </lineage>
</organism>
<dbReference type="PROSITE" id="PS51257">
    <property type="entry name" value="PROKAR_LIPOPROTEIN"/>
    <property type="match status" value="1"/>
</dbReference>
<feature type="compositionally biased region" description="Gly residues" evidence="4">
    <location>
        <begin position="45"/>
        <end position="54"/>
    </location>
</feature>